<feature type="compositionally biased region" description="Low complexity" evidence="1">
    <location>
        <begin position="64"/>
        <end position="75"/>
    </location>
</feature>
<reference evidence="3" key="1">
    <citation type="journal article" date="2023" name="Plant J.">
        <title>The genome of the king protea, Protea cynaroides.</title>
        <authorList>
            <person name="Chang J."/>
            <person name="Duong T.A."/>
            <person name="Schoeman C."/>
            <person name="Ma X."/>
            <person name="Roodt D."/>
            <person name="Barker N."/>
            <person name="Li Z."/>
            <person name="Van de Peer Y."/>
            <person name="Mizrachi E."/>
        </authorList>
    </citation>
    <scope>NUCLEOTIDE SEQUENCE</scope>
    <source>
        <tissue evidence="3">Young leaves</tissue>
    </source>
</reference>
<feature type="compositionally biased region" description="Low complexity" evidence="1">
    <location>
        <begin position="92"/>
        <end position="104"/>
    </location>
</feature>
<feature type="domain" description="DCD" evidence="2">
    <location>
        <begin position="163"/>
        <end position="291"/>
    </location>
</feature>
<keyword evidence="4" id="KW-1185">Reference proteome</keyword>
<dbReference type="InterPro" id="IPR013989">
    <property type="entry name" value="Dev_and_cell_death_domain"/>
</dbReference>
<evidence type="ECO:0000259" key="2">
    <source>
        <dbReference type="PROSITE" id="PS51222"/>
    </source>
</evidence>
<dbReference type="PANTHER" id="PTHR46444:SF3">
    <property type="entry name" value="DCD (DEVELOPMENT AND CELL DEATH) DOMAIN PROTEIN"/>
    <property type="match status" value="1"/>
</dbReference>
<feature type="compositionally biased region" description="Basic and acidic residues" evidence="1">
    <location>
        <begin position="133"/>
        <end position="159"/>
    </location>
</feature>
<evidence type="ECO:0000313" key="4">
    <source>
        <dbReference type="Proteomes" id="UP001141806"/>
    </source>
</evidence>
<dbReference type="PROSITE" id="PS51222">
    <property type="entry name" value="DCD"/>
    <property type="match status" value="1"/>
</dbReference>
<dbReference type="SMART" id="SM00767">
    <property type="entry name" value="DCD"/>
    <property type="match status" value="1"/>
</dbReference>
<dbReference type="OrthoDB" id="1920894at2759"/>
<dbReference type="PANTHER" id="PTHR46444">
    <property type="entry name" value="DCD (DEVELOPMENT AND CELL DEATH) DOMAIN PROTEIN-RELATED"/>
    <property type="match status" value="1"/>
</dbReference>
<feature type="region of interest" description="Disordered" evidence="1">
    <location>
        <begin position="64"/>
        <end position="159"/>
    </location>
</feature>
<dbReference type="Proteomes" id="UP001141806">
    <property type="component" value="Unassembled WGS sequence"/>
</dbReference>
<sequence>MGVILVRNFNAGVVSQSNGPTEMRTITISRRRTWFLNSHYLPEESNQLWIMALKGNKKKVGPAAEAEASSGLSSSKTGNPKSLKPKRKIVKKSSNQNSSNAKESTAAQIQGKPNHEKKNTHEGIKQKNAINQTKDDKKKNSQELNKEKSFINENSQRDQKGKEELGGLIFMCNGKTKPDCFRYGVMGVPLSQKELVMGIKPGLKLFLYDFDLKLLYGIYKSSSAGGMKLEPAAFDGAFPVQVRFKVHKDCFPLPESVFKRAIQDNYDEKKHKFETELTVLQVKRLINLFQTTPSVQSNAHFVQAPPQPQLLQAPLQPQLRALPMPTLPAREVSEVRKELTHQATRETFLSDPYSLDGGRVYFLQSDHENGQLSREPAVTYREVATPQEKAIHLDPLFLTEKEYRTYGLPRERHSLTPSASVDRSAFMGDLYQKDREREQLPRHAGSRHRETASTETDQVRRDPLFLSEKDYRAFGLGQEQPSLNPHAAVANGASTINTYAKDPYYPHRYDSSTDAYPMVPRREASSLEPYPLVPRSEPFLTKSDYQERGSTDFSRSGAGEVGGPYPRYAFDALSDYNKKHDHLEGRHELASASVSSRYSFMGPSVTYR</sequence>
<dbReference type="Pfam" id="PF10539">
    <property type="entry name" value="Dev_Cell_Death"/>
    <property type="match status" value="1"/>
</dbReference>
<accession>A0A9Q0KY01</accession>
<dbReference type="AlphaFoldDB" id="A0A9Q0KY01"/>
<name>A0A9Q0KY01_9MAGN</name>
<proteinExistence type="predicted"/>
<evidence type="ECO:0000256" key="1">
    <source>
        <dbReference type="SAM" id="MobiDB-lite"/>
    </source>
</evidence>
<feature type="region of interest" description="Disordered" evidence="1">
    <location>
        <begin position="436"/>
        <end position="458"/>
    </location>
</feature>
<protein>
    <recommendedName>
        <fullName evidence="2">DCD domain-containing protein</fullName>
    </recommendedName>
</protein>
<evidence type="ECO:0000313" key="3">
    <source>
        <dbReference type="EMBL" id="KAJ4978354.1"/>
    </source>
</evidence>
<gene>
    <name evidence="3" type="ORF">NE237_009134</name>
</gene>
<feature type="compositionally biased region" description="Basic and acidic residues" evidence="1">
    <location>
        <begin position="113"/>
        <end position="125"/>
    </location>
</feature>
<dbReference type="EMBL" id="JAMYWD010000002">
    <property type="protein sequence ID" value="KAJ4978354.1"/>
    <property type="molecule type" value="Genomic_DNA"/>
</dbReference>
<comment type="caution">
    <text evidence="3">The sequence shown here is derived from an EMBL/GenBank/DDBJ whole genome shotgun (WGS) entry which is preliminary data.</text>
</comment>
<organism evidence="3 4">
    <name type="scientific">Protea cynaroides</name>
    <dbReference type="NCBI Taxonomy" id="273540"/>
    <lineage>
        <taxon>Eukaryota</taxon>
        <taxon>Viridiplantae</taxon>
        <taxon>Streptophyta</taxon>
        <taxon>Embryophyta</taxon>
        <taxon>Tracheophyta</taxon>
        <taxon>Spermatophyta</taxon>
        <taxon>Magnoliopsida</taxon>
        <taxon>Proteales</taxon>
        <taxon>Proteaceae</taxon>
        <taxon>Protea</taxon>
    </lineage>
</organism>